<dbReference type="RefSeq" id="WP_211298548.1">
    <property type="nucleotide sequence ID" value="NZ_PVZF01000004.1"/>
</dbReference>
<dbReference type="InterPro" id="IPR009057">
    <property type="entry name" value="Homeodomain-like_sf"/>
</dbReference>
<reference evidence="6 7" key="1">
    <citation type="submission" date="2018-03" db="EMBL/GenBank/DDBJ databases">
        <title>Genomic Encyclopedia of Archaeal and Bacterial Type Strains, Phase II (KMG-II): from individual species to whole genera.</title>
        <authorList>
            <person name="Goeker M."/>
        </authorList>
    </citation>
    <scope>NUCLEOTIDE SEQUENCE [LARGE SCALE GENOMIC DNA]</scope>
    <source>
        <strain evidence="6 7">DSM 19711</strain>
    </source>
</reference>
<dbReference type="PROSITE" id="PS01124">
    <property type="entry name" value="HTH_ARAC_FAMILY_2"/>
    <property type="match status" value="1"/>
</dbReference>
<dbReference type="InterPro" id="IPR050204">
    <property type="entry name" value="AraC_XylS_family_regulators"/>
</dbReference>
<evidence type="ECO:0000313" key="7">
    <source>
        <dbReference type="Proteomes" id="UP000238083"/>
    </source>
</evidence>
<dbReference type="Gene3D" id="1.10.10.60">
    <property type="entry name" value="Homeodomain-like"/>
    <property type="match status" value="1"/>
</dbReference>
<gene>
    <name evidence="6" type="ORF">CLV37_104339</name>
</gene>
<sequence length="167" mass="18147">MRRDRGAAVANALARRTVTAAHREGGQAQFVDHPVPAAGDDLAAVLDWARGHLEQDLPVEELARRALLSPRTFARRFRAATGTTPHRWLVAERLRRAEELLERTDLTVDAVAQRCGMGTADALRRQFTARRGVGPAAHRRSFRAGAPPAPALPAPARGTPRARESAS</sequence>
<evidence type="ECO:0000259" key="5">
    <source>
        <dbReference type="PROSITE" id="PS01124"/>
    </source>
</evidence>
<keyword evidence="2" id="KW-0238">DNA-binding</keyword>
<feature type="domain" description="HTH araC/xylS-type" evidence="5">
    <location>
        <begin position="43"/>
        <end position="141"/>
    </location>
</feature>
<evidence type="ECO:0000313" key="6">
    <source>
        <dbReference type="EMBL" id="PRY16119.1"/>
    </source>
</evidence>
<dbReference type="Pfam" id="PF12833">
    <property type="entry name" value="HTH_18"/>
    <property type="match status" value="1"/>
</dbReference>
<dbReference type="GO" id="GO:0003700">
    <property type="term" value="F:DNA-binding transcription factor activity"/>
    <property type="evidence" value="ECO:0007669"/>
    <property type="project" value="InterPro"/>
</dbReference>
<evidence type="ECO:0000256" key="3">
    <source>
        <dbReference type="ARBA" id="ARBA00023163"/>
    </source>
</evidence>
<dbReference type="Proteomes" id="UP000238083">
    <property type="component" value="Unassembled WGS sequence"/>
</dbReference>
<dbReference type="PANTHER" id="PTHR46796:SF6">
    <property type="entry name" value="ARAC SUBFAMILY"/>
    <property type="match status" value="1"/>
</dbReference>
<evidence type="ECO:0000256" key="2">
    <source>
        <dbReference type="ARBA" id="ARBA00023125"/>
    </source>
</evidence>
<dbReference type="AlphaFoldDB" id="A0A2T0R5S8"/>
<dbReference type="PANTHER" id="PTHR46796">
    <property type="entry name" value="HTH-TYPE TRANSCRIPTIONAL ACTIVATOR RHAS-RELATED"/>
    <property type="match status" value="1"/>
</dbReference>
<keyword evidence="3" id="KW-0804">Transcription</keyword>
<evidence type="ECO:0000256" key="4">
    <source>
        <dbReference type="SAM" id="MobiDB-lite"/>
    </source>
</evidence>
<keyword evidence="1" id="KW-0805">Transcription regulation</keyword>
<dbReference type="EMBL" id="PVZF01000004">
    <property type="protein sequence ID" value="PRY16119.1"/>
    <property type="molecule type" value="Genomic_DNA"/>
</dbReference>
<feature type="region of interest" description="Disordered" evidence="4">
    <location>
        <begin position="131"/>
        <end position="167"/>
    </location>
</feature>
<dbReference type="SUPFAM" id="SSF46689">
    <property type="entry name" value="Homeodomain-like"/>
    <property type="match status" value="2"/>
</dbReference>
<dbReference type="InterPro" id="IPR018060">
    <property type="entry name" value="HTH_AraC"/>
</dbReference>
<protein>
    <submittedName>
        <fullName evidence="6">Helix-turn-helix protein</fullName>
    </submittedName>
</protein>
<proteinExistence type="predicted"/>
<dbReference type="GO" id="GO:0043565">
    <property type="term" value="F:sequence-specific DNA binding"/>
    <property type="evidence" value="ECO:0007669"/>
    <property type="project" value="InterPro"/>
</dbReference>
<comment type="caution">
    <text evidence="6">The sequence shown here is derived from an EMBL/GenBank/DDBJ whole genome shotgun (WGS) entry which is preliminary data.</text>
</comment>
<name>A0A2T0R5S8_9ACTN</name>
<evidence type="ECO:0000256" key="1">
    <source>
        <dbReference type="ARBA" id="ARBA00023015"/>
    </source>
</evidence>
<keyword evidence="7" id="KW-1185">Reference proteome</keyword>
<dbReference type="SMART" id="SM00342">
    <property type="entry name" value="HTH_ARAC"/>
    <property type="match status" value="1"/>
</dbReference>
<organism evidence="6 7">
    <name type="scientific">Kineococcus rhizosphaerae</name>
    <dbReference type="NCBI Taxonomy" id="559628"/>
    <lineage>
        <taxon>Bacteria</taxon>
        <taxon>Bacillati</taxon>
        <taxon>Actinomycetota</taxon>
        <taxon>Actinomycetes</taxon>
        <taxon>Kineosporiales</taxon>
        <taxon>Kineosporiaceae</taxon>
        <taxon>Kineococcus</taxon>
    </lineage>
</organism>
<accession>A0A2T0R5S8</accession>